<evidence type="ECO:0000313" key="1">
    <source>
        <dbReference type="EMBL" id="ETN98224.1"/>
    </source>
</evidence>
<dbReference type="Gene3D" id="2.130.10.10">
    <property type="entry name" value="YVTN repeat-like/Quinoprotein amine dehydrogenase"/>
    <property type="match status" value="2"/>
</dbReference>
<organism evidence="1 2">
    <name type="scientific">Reticulomyxa filosa</name>
    <dbReference type="NCBI Taxonomy" id="46433"/>
    <lineage>
        <taxon>Eukaryota</taxon>
        <taxon>Sar</taxon>
        <taxon>Rhizaria</taxon>
        <taxon>Retaria</taxon>
        <taxon>Foraminifera</taxon>
        <taxon>Monothalamids</taxon>
        <taxon>Reticulomyxidae</taxon>
        <taxon>Reticulomyxa</taxon>
    </lineage>
</organism>
<evidence type="ECO:0000313" key="2">
    <source>
        <dbReference type="Proteomes" id="UP000023152"/>
    </source>
</evidence>
<dbReference type="InterPro" id="IPR015943">
    <property type="entry name" value="WD40/YVTN_repeat-like_dom_sf"/>
</dbReference>
<dbReference type="EMBL" id="ASPP01047314">
    <property type="protein sequence ID" value="ETN98224.1"/>
    <property type="molecule type" value="Genomic_DNA"/>
</dbReference>
<comment type="caution">
    <text evidence="1">The sequence shown here is derived from an EMBL/GenBank/DDBJ whole genome shotgun (WGS) entry which is preliminary data.</text>
</comment>
<dbReference type="InterPro" id="IPR036322">
    <property type="entry name" value="WD40_repeat_dom_sf"/>
</dbReference>
<keyword evidence="2" id="KW-1185">Reference proteome</keyword>
<proteinExistence type="predicted"/>
<dbReference type="AlphaFoldDB" id="X6LBV6"/>
<protein>
    <submittedName>
        <fullName evidence="1">Uncharacterized protein</fullName>
    </submittedName>
</protein>
<dbReference type="Proteomes" id="UP000023152">
    <property type="component" value="Unassembled WGS sequence"/>
</dbReference>
<name>X6LBV6_RETFI</name>
<reference evidence="1 2" key="1">
    <citation type="journal article" date="2013" name="Curr. Biol.">
        <title>The Genome of the Foraminiferan Reticulomyxa filosa.</title>
        <authorList>
            <person name="Glockner G."/>
            <person name="Hulsmann N."/>
            <person name="Schleicher M."/>
            <person name="Noegel A.A."/>
            <person name="Eichinger L."/>
            <person name="Gallinger C."/>
            <person name="Pawlowski J."/>
            <person name="Sierra R."/>
            <person name="Euteneuer U."/>
            <person name="Pillet L."/>
            <person name="Moustafa A."/>
            <person name="Platzer M."/>
            <person name="Groth M."/>
            <person name="Szafranski K."/>
            <person name="Schliwa M."/>
        </authorList>
    </citation>
    <scope>NUCLEOTIDE SEQUENCE [LARGE SCALE GENOMIC DNA]</scope>
</reference>
<dbReference type="SUPFAM" id="SSF50978">
    <property type="entry name" value="WD40 repeat-like"/>
    <property type="match status" value="1"/>
</dbReference>
<gene>
    <name evidence="1" type="ORF">RFI_39286</name>
</gene>
<accession>X6LBV6</accession>
<sequence>MIITIIAKCHLFFINDKTIRFWDFRHNKQLQIFNGHTDGIFVFWIIRRTIRLWDVETSKSLHVFNGHEKWACCVDISPLQRNNNNDNNKMKNSVIVEMDIPFVLDHMIKPFEYGILKQPNNSMYSKDMKIV</sequence>